<evidence type="ECO:0008006" key="5">
    <source>
        <dbReference type="Google" id="ProtNLM"/>
    </source>
</evidence>
<organism evidence="3 4">
    <name type="scientific">Adineta steineri</name>
    <dbReference type="NCBI Taxonomy" id="433720"/>
    <lineage>
        <taxon>Eukaryota</taxon>
        <taxon>Metazoa</taxon>
        <taxon>Spiralia</taxon>
        <taxon>Gnathifera</taxon>
        <taxon>Rotifera</taxon>
        <taxon>Eurotatoria</taxon>
        <taxon>Bdelloidea</taxon>
        <taxon>Adinetida</taxon>
        <taxon>Adinetidae</taxon>
        <taxon>Adineta</taxon>
    </lineage>
</organism>
<proteinExistence type="predicted"/>
<evidence type="ECO:0000256" key="2">
    <source>
        <dbReference type="SAM" id="Phobius"/>
    </source>
</evidence>
<accession>A0A819W370</accession>
<dbReference type="InterPro" id="IPR013517">
    <property type="entry name" value="FG-GAP"/>
</dbReference>
<keyword evidence="1" id="KW-0732">Signal</keyword>
<evidence type="ECO:0000256" key="1">
    <source>
        <dbReference type="ARBA" id="ARBA00022729"/>
    </source>
</evidence>
<dbReference type="Pfam" id="PF13517">
    <property type="entry name" value="FG-GAP_3"/>
    <property type="match status" value="2"/>
</dbReference>
<gene>
    <name evidence="3" type="ORF">OKA104_LOCUS36668</name>
</gene>
<evidence type="ECO:0000313" key="3">
    <source>
        <dbReference type="EMBL" id="CAF4119855.1"/>
    </source>
</evidence>
<dbReference type="SUPFAM" id="SSF69318">
    <property type="entry name" value="Integrin alpha N-terminal domain"/>
    <property type="match status" value="1"/>
</dbReference>
<sequence length="319" mass="35067">MNKNSVAIVAIRDRHSFTEEDIHVDNVQHESSTQNQSNAAQFADVTKKMKKSPMASTSLNHSYWSRHRTATAVGAFALFTILTMFTIQQCELKFIQTLQNPVEYNFGPRSVAVGNFNDDELLDIVVANSIVNSISVFLGYNNGAFASNMTYSTGLYSAPYMVAIGDFNNDHHTDIAVAYFGTNSIGVFLGLRNGSFTNPTVISTGSSRPVWIHVTDLDNDTSLDIVTANYGTDSISIFYGSEDGRFAYPMTISTGYDSSPFSVISADFNNDNHLDLAIENYGTNNIGIFIANGNRTFLHQQIFSTGINSHPYSLTVGQF</sequence>
<dbReference type="InterPro" id="IPR028994">
    <property type="entry name" value="Integrin_alpha_N"/>
</dbReference>
<dbReference type="AlphaFoldDB" id="A0A819W370"/>
<keyword evidence="2" id="KW-0812">Transmembrane</keyword>
<name>A0A819W370_9BILA</name>
<dbReference type="Gene3D" id="2.130.10.130">
    <property type="entry name" value="Integrin alpha, N-terminal"/>
    <property type="match status" value="1"/>
</dbReference>
<protein>
    <recommendedName>
        <fullName evidence="5">VCBS repeat-containing protein</fullName>
    </recommendedName>
</protein>
<dbReference type="PANTHER" id="PTHR44103:SF1">
    <property type="entry name" value="PROPROTEIN CONVERTASE P"/>
    <property type="match status" value="1"/>
</dbReference>
<keyword evidence="2" id="KW-1133">Transmembrane helix</keyword>
<dbReference type="PANTHER" id="PTHR44103">
    <property type="entry name" value="PROPROTEIN CONVERTASE P"/>
    <property type="match status" value="1"/>
</dbReference>
<feature type="transmembrane region" description="Helical" evidence="2">
    <location>
        <begin position="69"/>
        <end position="87"/>
    </location>
</feature>
<reference evidence="3" key="1">
    <citation type="submission" date="2021-02" db="EMBL/GenBank/DDBJ databases">
        <authorList>
            <person name="Nowell W R."/>
        </authorList>
    </citation>
    <scope>NUCLEOTIDE SEQUENCE</scope>
</reference>
<dbReference type="Proteomes" id="UP000663881">
    <property type="component" value="Unassembled WGS sequence"/>
</dbReference>
<evidence type="ECO:0000313" key="4">
    <source>
        <dbReference type="Proteomes" id="UP000663881"/>
    </source>
</evidence>
<comment type="caution">
    <text evidence="3">The sequence shown here is derived from an EMBL/GenBank/DDBJ whole genome shotgun (WGS) entry which is preliminary data.</text>
</comment>
<dbReference type="EMBL" id="CAJOAY010005789">
    <property type="protein sequence ID" value="CAF4119855.1"/>
    <property type="molecule type" value="Genomic_DNA"/>
</dbReference>
<keyword evidence="2" id="KW-0472">Membrane</keyword>